<dbReference type="InterPro" id="IPR051052">
    <property type="entry name" value="Diverse_substrate_MTase"/>
</dbReference>
<evidence type="ECO:0000259" key="4">
    <source>
        <dbReference type="Pfam" id="PF08241"/>
    </source>
</evidence>
<evidence type="ECO:0000256" key="1">
    <source>
        <dbReference type="ARBA" id="ARBA00008361"/>
    </source>
</evidence>
<gene>
    <name evidence="5" type="ORF">CDOO_07100</name>
</gene>
<dbReference type="SUPFAM" id="SSF53335">
    <property type="entry name" value="S-adenosyl-L-methionine-dependent methyltransferases"/>
    <property type="match status" value="1"/>
</dbReference>
<protein>
    <submittedName>
        <fullName evidence="5">SAM-dependent methyltransferase</fullName>
    </submittedName>
</protein>
<dbReference type="Gene3D" id="3.40.50.150">
    <property type="entry name" value="Vaccinia Virus protein VP39"/>
    <property type="match status" value="1"/>
</dbReference>
<dbReference type="KEGG" id="cdo:CDOO_07100"/>
<proteinExistence type="inferred from homology"/>
<reference evidence="5 6" key="1">
    <citation type="submission" date="2013-09" db="EMBL/GenBank/DDBJ databases">
        <title>Complete genome sequence of Corynebacterium doosanense CAU 212(T) (=DSM 45436(T)), isolated from activated sludge.</title>
        <authorList>
            <person name="Schaffert L."/>
            <person name="Albersmeier A."/>
            <person name="Kalinowski J."/>
            <person name="Ruckert C."/>
        </authorList>
    </citation>
    <scope>NUCLEOTIDE SEQUENCE [LARGE SCALE GENOMIC DNA]</scope>
    <source>
        <strain evidence="5 6">CAU 212</strain>
    </source>
</reference>
<dbReference type="InterPro" id="IPR013216">
    <property type="entry name" value="Methyltransf_11"/>
</dbReference>
<comment type="similarity">
    <text evidence="1">Belongs to the methyltransferase superfamily.</text>
</comment>
<dbReference type="OrthoDB" id="9797252at2"/>
<evidence type="ECO:0000313" key="5">
    <source>
        <dbReference type="EMBL" id="AIT61042.1"/>
    </source>
</evidence>
<dbReference type="HOGENOM" id="CLU_049344_3_0_11"/>
<dbReference type="RefSeq" id="WP_018021606.1">
    <property type="nucleotide sequence ID" value="NZ_AQUX01000003.1"/>
</dbReference>
<keyword evidence="3 5" id="KW-0808">Transferase</keyword>
<evidence type="ECO:0000256" key="2">
    <source>
        <dbReference type="ARBA" id="ARBA00022603"/>
    </source>
</evidence>
<evidence type="ECO:0000256" key="3">
    <source>
        <dbReference type="ARBA" id="ARBA00022679"/>
    </source>
</evidence>
<dbReference type="PANTHER" id="PTHR44942:SF4">
    <property type="entry name" value="METHYLTRANSFERASE TYPE 11 DOMAIN-CONTAINING PROTEIN"/>
    <property type="match status" value="1"/>
</dbReference>
<dbReference type="GO" id="GO:0032259">
    <property type="term" value="P:methylation"/>
    <property type="evidence" value="ECO:0007669"/>
    <property type="project" value="UniProtKB-KW"/>
</dbReference>
<dbReference type="GO" id="GO:0008757">
    <property type="term" value="F:S-adenosylmethionine-dependent methyltransferase activity"/>
    <property type="evidence" value="ECO:0007669"/>
    <property type="project" value="InterPro"/>
</dbReference>
<dbReference type="Proteomes" id="UP000029914">
    <property type="component" value="Chromosome"/>
</dbReference>
<dbReference type="EMBL" id="CP006764">
    <property type="protein sequence ID" value="AIT61042.1"/>
    <property type="molecule type" value="Genomic_DNA"/>
</dbReference>
<dbReference type="PANTHER" id="PTHR44942">
    <property type="entry name" value="METHYLTRANSF_11 DOMAIN-CONTAINING PROTEIN"/>
    <property type="match status" value="1"/>
</dbReference>
<feature type="domain" description="Methyltransferase type 11" evidence="4">
    <location>
        <begin position="59"/>
        <end position="146"/>
    </location>
</feature>
<dbReference type="CDD" id="cd02440">
    <property type="entry name" value="AdoMet_MTases"/>
    <property type="match status" value="1"/>
</dbReference>
<evidence type="ECO:0000313" key="6">
    <source>
        <dbReference type="Proteomes" id="UP000029914"/>
    </source>
</evidence>
<dbReference type="AlphaFoldDB" id="A0A097IG15"/>
<dbReference type="Pfam" id="PF08241">
    <property type="entry name" value="Methyltransf_11"/>
    <property type="match status" value="1"/>
</dbReference>
<dbReference type="eggNOG" id="COG2226">
    <property type="taxonomic scope" value="Bacteria"/>
</dbReference>
<dbReference type="STRING" id="558173.CDOO_07100"/>
<keyword evidence="6" id="KW-1185">Reference proteome</keyword>
<accession>A0A097IG15</accession>
<organism evidence="5 6">
    <name type="scientific">Corynebacterium doosanense CAU 212 = DSM 45436</name>
    <dbReference type="NCBI Taxonomy" id="558173"/>
    <lineage>
        <taxon>Bacteria</taxon>
        <taxon>Bacillati</taxon>
        <taxon>Actinomycetota</taxon>
        <taxon>Actinomycetes</taxon>
        <taxon>Mycobacteriales</taxon>
        <taxon>Corynebacteriaceae</taxon>
        <taxon>Corynebacterium</taxon>
    </lineage>
</organism>
<name>A0A097IG15_9CORY</name>
<keyword evidence="2 5" id="KW-0489">Methyltransferase</keyword>
<dbReference type="InterPro" id="IPR029063">
    <property type="entry name" value="SAM-dependent_MTases_sf"/>
</dbReference>
<sequence length="258" mass="29144">MRDSLSRPASAKDAPGFSDAAHRWASAGAFAHGADIYDSVRPSYPPEVTELIDAARSVVDIGAGTGKLTASLLCGREVLALDPSRDMTRVLKNRFDIPVWRATAEATGLAQDSVDAATVAQTWHWVDVRAACTELDRIIRPGGSVVLAWNTLDVSHPWILRLARIIHSGDIQREGFLPEVDDPWRIERELRCRWHQNLTTDEIFLLAQTRSYWLRSDEKIRDRVAENLRWYLFDRLGFAPGQLLSIPYRTDAFLLRRP</sequence>